<evidence type="ECO:0000256" key="1">
    <source>
        <dbReference type="SAM" id="MobiDB-lite"/>
    </source>
</evidence>
<feature type="compositionally biased region" description="Basic residues" evidence="1">
    <location>
        <begin position="38"/>
        <end position="48"/>
    </location>
</feature>
<keyword evidence="2" id="KW-0472">Membrane</keyword>
<accession>A0A7S0C3M4</accession>
<name>A0A7S0C3M4_9STRA</name>
<keyword evidence="2" id="KW-1133">Transmembrane helix</keyword>
<evidence type="ECO:0000256" key="2">
    <source>
        <dbReference type="SAM" id="Phobius"/>
    </source>
</evidence>
<evidence type="ECO:0000313" key="3">
    <source>
        <dbReference type="EMBL" id="CAD8411795.1"/>
    </source>
</evidence>
<dbReference type="EMBL" id="HBEL01016599">
    <property type="protein sequence ID" value="CAD8411795.1"/>
    <property type="molecule type" value="Transcribed_RNA"/>
</dbReference>
<organism evidence="3">
    <name type="scientific">Proboscia inermis</name>
    <dbReference type="NCBI Taxonomy" id="420281"/>
    <lineage>
        <taxon>Eukaryota</taxon>
        <taxon>Sar</taxon>
        <taxon>Stramenopiles</taxon>
        <taxon>Ochrophyta</taxon>
        <taxon>Bacillariophyta</taxon>
        <taxon>Coscinodiscophyceae</taxon>
        <taxon>Rhizosoleniophycidae</taxon>
        <taxon>Rhizosoleniales</taxon>
        <taxon>Rhizosoleniaceae</taxon>
        <taxon>Proboscia</taxon>
    </lineage>
</organism>
<gene>
    <name evidence="3" type="ORF">PINE0816_LOCUS7920</name>
</gene>
<protein>
    <submittedName>
        <fullName evidence="3">Uncharacterized protein</fullName>
    </submittedName>
</protein>
<proteinExistence type="predicted"/>
<dbReference type="AlphaFoldDB" id="A0A7S0C3M4"/>
<reference evidence="3" key="1">
    <citation type="submission" date="2021-01" db="EMBL/GenBank/DDBJ databases">
        <authorList>
            <person name="Corre E."/>
            <person name="Pelletier E."/>
            <person name="Niang G."/>
            <person name="Scheremetjew M."/>
            <person name="Finn R."/>
            <person name="Kale V."/>
            <person name="Holt S."/>
            <person name="Cochrane G."/>
            <person name="Meng A."/>
            <person name="Brown T."/>
            <person name="Cohen L."/>
        </authorList>
    </citation>
    <scope>NUCLEOTIDE SEQUENCE</scope>
    <source>
        <strain evidence="3">CCAP1064/1</strain>
    </source>
</reference>
<feature type="transmembrane region" description="Helical" evidence="2">
    <location>
        <begin position="79"/>
        <end position="102"/>
    </location>
</feature>
<keyword evidence="2" id="KW-0812">Transmembrane</keyword>
<feature type="region of interest" description="Disordered" evidence="1">
    <location>
        <begin position="36"/>
        <end position="56"/>
    </location>
</feature>
<sequence length="107" mass="12324">MGIFSCPSKRYICFWLFLEISLKIYSPSIHHHNDVVAKNKKKKNKKNRCGGGKTTTTTSATRTHLDHNLFSLPFPTFRFFLFASFSFRFLFSSSIVGLHPFVVKNFG</sequence>